<feature type="compositionally biased region" description="Low complexity" evidence="1">
    <location>
        <begin position="239"/>
        <end position="255"/>
    </location>
</feature>
<dbReference type="PANTHER" id="PTHR46119:SF12">
    <property type="entry name" value="PROTEIN SODIUM POTASSIUM ROOT DEFECTIVE 3"/>
    <property type="match status" value="1"/>
</dbReference>
<evidence type="ECO:0000313" key="4">
    <source>
        <dbReference type="Proteomes" id="UP001457282"/>
    </source>
</evidence>
<dbReference type="AlphaFoldDB" id="A0AAW1XUY6"/>
<dbReference type="SUPFAM" id="SSF55008">
    <property type="entry name" value="HMA, heavy metal-associated domain"/>
    <property type="match status" value="1"/>
</dbReference>
<dbReference type="InterPro" id="IPR044526">
    <property type="entry name" value="NAKR1-3"/>
</dbReference>
<dbReference type="Proteomes" id="UP001457282">
    <property type="component" value="Unassembled WGS sequence"/>
</dbReference>
<dbReference type="EMBL" id="JBEDUW010000003">
    <property type="protein sequence ID" value="KAK9940354.1"/>
    <property type="molecule type" value="Genomic_DNA"/>
</dbReference>
<sequence length="255" mass="28815">MKGMDRFFCASPASTAIMDQREIVRRAHRVPINDHVHNSDRRKNQPLAHFPTIPCSFDQLPIDPKPFYDKCRRSFSSAQSSDHRDQQRRKSSADIHDRRKSTSSSSSSRYRISDDSSVPFIDWLSETDAAILVPSDHHEVAASNPRLRLIMRSKDEYHRHSPDPLRSSSTRSRNQVVVLRVSVHCKGCEEKLRKHLSKMEGVTSFSIDLPTKKVTVIGDVTPLGVLASISKVKKAQLWSSPSSSSPSPSSRWSAR</sequence>
<proteinExistence type="predicted"/>
<organism evidence="3 4">
    <name type="scientific">Rubus argutus</name>
    <name type="common">Southern blackberry</name>
    <dbReference type="NCBI Taxonomy" id="59490"/>
    <lineage>
        <taxon>Eukaryota</taxon>
        <taxon>Viridiplantae</taxon>
        <taxon>Streptophyta</taxon>
        <taxon>Embryophyta</taxon>
        <taxon>Tracheophyta</taxon>
        <taxon>Spermatophyta</taxon>
        <taxon>Magnoliopsida</taxon>
        <taxon>eudicotyledons</taxon>
        <taxon>Gunneridae</taxon>
        <taxon>Pentapetalae</taxon>
        <taxon>rosids</taxon>
        <taxon>fabids</taxon>
        <taxon>Rosales</taxon>
        <taxon>Rosaceae</taxon>
        <taxon>Rosoideae</taxon>
        <taxon>Rosoideae incertae sedis</taxon>
        <taxon>Rubus</taxon>
    </lineage>
</organism>
<comment type="caution">
    <text evidence="3">The sequence shown here is derived from an EMBL/GenBank/DDBJ whole genome shotgun (WGS) entry which is preliminary data.</text>
</comment>
<dbReference type="Pfam" id="PF00403">
    <property type="entry name" value="HMA"/>
    <property type="match status" value="1"/>
</dbReference>
<reference evidence="3 4" key="1">
    <citation type="journal article" date="2023" name="G3 (Bethesda)">
        <title>A chromosome-length genome assembly and annotation of blackberry (Rubus argutus, cv. 'Hillquist').</title>
        <authorList>
            <person name="Bruna T."/>
            <person name="Aryal R."/>
            <person name="Dudchenko O."/>
            <person name="Sargent D.J."/>
            <person name="Mead D."/>
            <person name="Buti M."/>
            <person name="Cavallini A."/>
            <person name="Hytonen T."/>
            <person name="Andres J."/>
            <person name="Pham M."/>
            <person name="Weisz D."/>
            <person name="Mascagni F."/>
            <person name="Usai G."/>
            <person name="Natali L."/>
            <person name="Bassil N."/>
            <person name="Fernandez G.E."/>
            <person name="Lomsadze A."/>
            <person name="Armour M."/>
            <person name="Olukolu B."/>
            <person name="Poorten T."/>
            <person name="Britton C."/>
            <person name="Davik J."/>
            <person name="Ashrafi H."/>
            <person name="Aiden E.L."/>
            <person name="Borodovsky M."/>
            <person name="Worthington M."/>
        </authorList>
    </citation>
    <scope>NUCLEOTIDE SEQUENCE [LARGE SCALE GENOMIC DNA]</scope>
    <source>
        <strain evidence="3">PI 553951</strain>
    </source>
</reference>
<accession>A0AAW1XUY6</accession>
<evidence type="ECO:0000259" key="2">
    <source>
        <dbReference type="PROSITE" id="PS50846"/>
    </source>
</evidence>
<gene>
    <name evidence="3" type="ORF">M0R45_017020</name>
</gene>
<feature type="domain" description="HMA" evidence="2">
    <location>
        <begin position="174"/>
        <end position="240"/>
    </location>
</feature>
<dbReference type="PROSITE" id="PS50846">
    <property type="entry name" value="HMA_2"/>
    <property type="match status" value="1"/>
</dbReference>
<dbReference type="Gene3D" id="3.30.70.100">
    <property type="match status" value="1"/>
</dbReference>
<dbReference type="GO" id="GO:0046872">
    <property type="term" value="F:metal ion binding"/>
    <property type="evidence" value="ECO:0007669"/>
    <property type="project" value="InterPro"/>
</dbReference>
<feature type="region of interest" description="Disordered" evidence="1">
    <location>
        <begin position="235"/>
        <end position="255"/>
    </location>
</feature>
<name>A0AAW1XUY6_RUBAR</name>
<dbReference type="CDD" id="cd00371">
    <property type="entry name" value="HMA"/>
    <property type="match status" value="1"/>
</dbReference>
<dbReference type="InterPro" id="IPR036163">
    <property type="entry name" value="HMA_dom_sf"/>
</dbReference>
<dbReference type="InterPro" id="IPR006121">
    <property type="entry name" value="HMA_dom"/>
</dbReference>
<protein>
    <recommendedName>
        <fullName evidence="2">HMA domain-containing protein</fullName>
    </recommendedName>
</protein>
<evidence type="ECO:0000256" key="1">
    <source>
        <dbReference type="SAM" id="MobiDB-lite"/>
    </source>
</evidence>
<dbReference type="PANTHER" id="PTHR46119">
    <property type="entry name" value="OS08G0405700 PROTEIN"/>
    <property type="match status" value="1"/>
</dbReference>
<feature type="region of interest" description="Disordered" evidence="1">
    <location>
        <begin position="74"/>
        <end position="113"/>
    </location>
</feature>
<evidence type="ECO:0000313" key="3">
    <source>
        <dbReference type="EMBL" id="KAK9940354.1"/>
    </source>
</evidence>
<keyword evidence="4" id="KW-1185">Reference proteome</keyword>